<feature type="region of interest" description="Disordered" evidence="1">
    <location>
        <begin position="1"/>
        <end position="24"/>
    </location>
</feature>
<keyword evidence="3" id="KW-1185">Reference proteome</keyword>
<dbReference type="PANTHER" id="PTHR37984:SF5">
    <property type="entry name" value="PROTEIN NYNRIN-LIKE"/>
    <property type="match status" value="1"/>
</dbReference>
<gene>
    <name evidence="2" type="ORF">LAZ67_X002697</name>
</gene>
<feature type="compositionally biased region" description="Low complexity" evidence="1">
    <location>
        <begin position="409"/>
        <end position="451"/>
    </location>
</feature>
<dbReference type="InterPro" id="IPR050951">
    <property type="entry name" value="Retrovirus_Pol_polyprotein"/>
</dbReference>
<protein>
    <submittedName>
        <fullName evidence="2">Uncharacterized protein</fullName>
    </submittedName>
</protein>
<feature type="region of interest" description="Disordered" evidence="1">
    <location>
        <begin position="392"/>
        <end position="500"/>
    </location>
</feature>
<evidence type="ECO:0000313" key="3">
    <source>
        <dbReference type="Proteomes" id="UP001235939"/>
    </source>
</evidence>
<organism evidence="2 3">
    <name type="scientific">Cordylochernes scorpioides</name>
    <dbReference type="NCBI Taxonomy" id="51811"/>
    <lineage>
        <taxon>Eukaryota</taxon>
        <taxon>Metazoa</taxon>
        <taxon>Ecdysozoa</taxon>
        <taxon>Arthropoda</taxon>
        <taxon>Chelicerata</taxon>
        <taxon>Arachnida</taxon>
        <taxon>Pseudoscorpiones</taxon>
        <taxon>Cheliferoidea</taxon>
        <taxon>Chernetidae</taxon>
        <taxon>Cordylochernes</taxon>
    </lineage>
</organism>
<feature type="compositionally biased region" description="Polar residues" evidence="1">
    <location>
        <begin position="458"/>
        <end position="475"/>
    </location>
</feature>
<dbReference type="Proteomes" id="UP001235939">
    <property type="component" value="Chromosome X"/>
</dbReference>
<evidence type="ECO:0000313" key="2">
    <source>
        <dbReference type="EMBL" id="UYV84578.1"/>
    </source>
</evidence>
<dbReference type="Gene3D" id="3.30.70.270">
    <property type="match status" value="1"/>
</dbReference>
<feature type="region of interest" description="Disordered" evidence="1">
    <location>
        <begin position="672"/>
        <end position="734"/>
    </location>
</feature>
<proteinExistence type="predicted"/>
<feature type="compositionally biased region" description="Basic and acidic residues" evidence="1">
    <location>
        <begin position="167"/>
        <end position="180"/>
    </location>
</feature>
<feature type="compositionally biased region" description="Low complexity" evidence="1">
    <location>
        <begin position="689"/>
        <end position="700"/>
    </location>
</feature>
<dbReference type="EMBL" id="CP092886">
    <property type="protein sequence ID" value="UYV84578.1"/>
    <property type="molecule type" value="Genomic_DNA"/>
</dbReference>
<dbReference type="PANTHER" id="PTHR37984">
    <property type="entry name" value="PROTEIN CBG26694"/>
    <property type="match status" value="1"/>
</dbReference>
<dbReference type="InterPro" id="IPR043502">
    <property type="entry name" value="DNA/RNA_pol_sf"/>
</dbReference>
<reference evidence="2 3" key="1">
    <citation type="submission" date="2022-03" db="EMBL/GenBank/DDBJ databases">
        <title>A chromosomal length assembly of Cordylochernes scorpioides.</title>
        <authorList>
            <person name="Zeh D."/>
            <person name="Zeh J."/>
        </authorList>
    </citation>
    <scope>NUCLEOTIDE SEQUENCE [LARGE SCALE GENOMIC DNA]</scope>
    <source>
        <strain evidence="2">IN4F17</strain>
        <tissue evidence="2">Whole Body</tissue>
    </source>
</reference>
<name>A0ABY6LU26_9ARAC</name>
<evidence type="ECO:0000256" key="1">
    <source>
        <dbReference type="SAM" id="MobiDB-lite"/>
    </source>
</evidence>
<feature type="compositionally biased region" description="Pro residues" evidence="1">
    <location>
        <begin position="677"/>
        <end position="688"/>
    </location>
</feature>
<feature type="region of interest" description="Disordered" evidence="1">
    <location>
        <begin position="162"/>
        <end position="209"/>
    </location>
</feature>
<sequence length="734" mass="80691">MEDEQSTEVKNSGNVTREEGADAGEASPLVEVLLQLPSVLAQTRSSDRAETELPPFRGSYSARQFFQSYDRKMDDAPFIPDYARLRTPLVNLLKREVTWVWYDECQKAFTSLKESLTTHPILHLYKEGVLKQVHPDGKTYTKSNPTKDQLIERQDVIFTKVGGSMKRPHDPDHAKSEAKKGCVQAPGMLLNSSRPRATPRPSKVHDCQTTKQKQATFRARLHTKTILPGVGSEAGQGNIYQLTKMEGHILPGLSSVKLADKLIEEGLGIEDATLRVFPLRKRAERIVLGNVLFFVEDADLVAALRPYGQVTFMIQKMSSSRTPAGLMLDGKKFITLRVGVKLSQIPARLEVKSKGMVTHVYVTYGIKCSLCHKQGHKRANCPSKTGLQEDKLVLPVDVPAPRTQGWTMPPSTSNTMPAAAPTPAEQTPPTAALEPAPRPTSSSPAAPSPEANIPVHPQETTTSEPPFPAPSTSQLLPRPESSLAIIDPTARKRPGDSGLACRKAKRGCVQAAAAKQVLTERPIPKSKEVKLGKGSVYQLRKMERHIPPAEKSRTQYARQCFLFRGGRRPCRSTWPYGQVEFIVQKMMEMGDSSWADARWDAFITLKDGIKLSQIPARLDVKSKRIATQVYVTYGIKCSLYNRQGHKRANCPRKTGLQERHLLLPVDAPLVPTAVTSKPPPKSNAPPLPVAALPPAFSVVADPPPSDTEKSKEAVGLSAPPSKKQDEPMASESSQ</sequence>
<dbReference type="SUPFAM" id="SSF56672">
    <property type="entry name" value="DNA/RNA polymerases"/>
    <property type="match status" value="1"/>
</dbReference>
<dbReference type="Pfam" id="PF16588">
    <property type="entry name" value="zf-C2H2_10"/>
    <property type="match status" value="1"/>
</dbReference>
<dbReference type="InterPro" id="IPR043128">
    <property type="entry name" value="Rev_trsase/Diguanyl_cyclase"/>
</dbReference>
<accession>A0ABY6LU26</accession>